<evidence type="ECO:0000259" key="1">
    <source>
        <dbReference type="Pfam" id="PF13649"/>
    </source>
</evidence>
<evidence type="ECO:0000313" key="2">
    <source>
        <dbReference type="EMBL" id="VAW48460.1"/>
    </source>
</evidence>
<dbReference type="GO" id="GO:0008168">
    <property type="term" value="F:methyltransferase activity"/>
    <property type="evidence" value="ECO:0007669"/>
    <property type="project" value="UniProtKB-KW"/>
</dbReference>
<dbReference type="SUPFAM" id="SSF53335">
    <property type="entry name" value="S-adenosyl-L-methionine-dependent methyltransferases"/>
    <property type="match status" value="1"/>
</dbReference>
<reference evidence="2" key="1">
    <citation type="submission" date="2018-06" db="EMBL/GenBank/DDBJ databases">
        <authorList>
            <person name="Zhirakovskaya E."/>
        </authorList>
    </citation>
    <scope>NUCLEOTIDE SEQUENCE</scope>
</reference>
<protein>
    <submittedName>
        <fullName evidence="2">tRNA (Adenine57/58-N1)-methyltransferase</fullName>
        <ecNumber evidence="2">2.1.1.36</ecNumber>
    </submittedName>
</protein>
<proteinExistence type="predicted"/>
<dbReference type="Pfam" id="PF13649">
    <property type="entry name" value="Methyltransf_25"/>
    <property type="match status" value="1"/>
</dbReference>
<dbReference type="CDD" id="cd02440">
    <property type="entry name" value="AdoMet_MTases"/>
    <property type="match status" value="1"/>
</dbReference>
<sequence length="207" mass="23285">MNSKEHWKNVYQNKSAEEVSWYQAIPTISLSIIRDSGLKKEQAIIDVGGGASTLVDSLLQEGFEDITVLDLSSQALEVAKQRLGERAEAVDWLAEDITQFSPKKKVFFWHDRAVFHFLTQSEDRAKYKKILASSVLSGGYVMIAVFSIGGPEQCSGLDIVQYDADKIKEALGVEFKLIDEQVEQHMTPSGNAQLFRYFVFRKVESAE</sequence>
<dbReference type="InterPro" id="IPR041698">
    <property type="entry name" value="Methyltransf_25"/>
</dbReference>
<dbReference type="PANTHER" id="PTHR12843">
    <property type="entry name" value="PROTEIN-LYSINE N-METHYLTRANSFERASE METTL10"/>
    <property type="match status" value="1"/>
</dbReference>
<name>A0A3B0W7P9_9ZZZZ</name>
<organism evidence="2">
    <name type="scientific">hydrothermal vent metagenome</name>
    <dbReference type="NCBI Taxonomy" id="652676"/>
    <lineage>
        <taxon>unclassified sequences</taxon>
        <taxon>metagenomes</taxon>
        <taxon>ecological metagenomes</taxon>
    </lineage>
</organism>
<keyword evidence="2" id="KW-0808">Transferase</keyword>
<dbReference type="EC" id="2.1.1.36" evidence="2"/>
<dbReference type="AlphaFoldDB" id="A0A3B0W7P9"/>
<dbReference type="Gene3D" id="3.40.50.150">
    <property type="entry name" value="Vaccinia Virus protein VP39"/>
    <property type="match status" value="1"/>
</dbReference>
<dbReference type="EMBL" id="UOFB01000267">
    <property type="protein sequence ID" value="VAW48460.1"/>
    <property type="molecule type" value="Genomic_DNA"/>
</dbReference>
<dbReference type="PANTHER" id="PTHR12843:SF5">
    <property type="entry name" value="EEF1A LYSINE METHYLTRANSFERASE 2"/>
    <property type="match status" value="1"/>
</dbReference>
<keyword evidence="2" id="KW-0489">Methyltransferase</keyword>
<gene>
    <name evidence="2" type="ORF">MNBD_GAMMA04-1941</name>
</gene>
<dbReference type="GO" id="GO:0032259">
    <property type="term" value="P:methylation"/>
    <property type="evidence" value="ECO:0007669"/>
    <property type="project" value="UniProtKB-KW"/>
</dbReference>
<dbReference type="InterPro" id="IPR029063">
    <property type="entry name" value="SAM-dependent_MTases_sf"/>
</dbReference>
<accession>A0A3B0W7P9</accession>
<feature type="domain" description="Methyltransferase" evidence="1">
    <location>
        <begin position="44"/>
        <end position="125"/>
    </location>
</feature>